<dbReference type="AlphaFoldDB" id="A0A6S6T847"/>
<dbReference type="PROSITE" id="PS51371">
    <property type="entry name" value="CBS"/>
    <property type="match status" value="1"/>
</dbReference>
<reference evidence="3" key="1">
    <citation type="submission" date="2020-01" db="EMBL/GenBank/DDBJ databases">
        <authorList>
            <person name="Meier V. D."/>
            <person name="Meier V D."/>
        </authorList>
    </citation>
    <scope>NUCLEOTIDE SEQUENCE</scope>
    <source>
        <strain evidence="3">HLG_WM_MAG_02</strain>
    </source>
</reference>
<feature type="domain" description="CBS" evidence="2">
    <location>
        <begin position="1"/>
        <end position="58"/>
    </location>
</feature>
<dbReference type="CDD" id="cd06426">
    <property type="entry name" value="NTP_transferase_like_2"/>
    <property type="match status" value="1"/>
</dbReference>
<accession>A0A6S6T847</accession>
<gene>
    <name evidence="3" type="ORF">HELGO_WM18855</name>
</gene>
<dbReference type="CDD" id="cd04607">
    <property type="entry name" value="CBS_pair_NTP_transferase_assoc"/>
    <property type="match status" value="1"/>
</dbReference>
<dbReference type="GO" id="GO:0016740">
    <property type="term" value="F:transferase activity"/>
    <property type="evidence" value="ECO:0007669"/>
    <property type="project" value="UniProtKB-KW"/>
</dbReference>
<name>A0A6S6T847_9BACT</name>
<organism evidence="3">
    <name type="scientific">uncultured Sulfurovum sp</name>
    <dbReference type="NCBI Taxonomy" id="269237"/>
    <lineage>
        <taxon>Bacteria</taxon>
        <taxon>Pseudomonadati</taxon>
        <taxon>Campylobacterota</taxon>
        <taxon>Epsilonproteobacteria</taxon>
        <taxon>Campylobacterales</taxon>
        <taxon>Sulfurovaceae</taxon>
        <taxon>Sulfurovum</taxon>
        <taxon>environmental samples</taxon>
    </lineage>
</organism>
<dbReference type="InterPro" id="IPR046342">
    <property type="entry name" value="CBS_dom_sf"/>
</dbReference>
<dbReference type="Gene3D" id="3.90.550.10">
    <property type="entry name" value="Spore Coat Polysaccharide Biosynthesis Protein SpsA, Chain A"/>
    <property type="match status" value="1"/>
</dbReference>
<evidence type="ECO:0000259" key="2">
    <source>
        <dbReference type="PROSITE" id="PS51371"/>
    </source>
</evidence>
<sequence length="350" mass="39672">MIDIEDIMVHESTVILEVLKIIDKSSKQLAIVVDQNRKLLGTISDGDIRRALLNEIPLTDTVKEVYFKTPTVANINDSREKIIDLCIAKKIHQIPVVANDGSLLGLEILDELISKQSKPNKVILMVGGLGTRLRPLTDKVPKPMLHVGGKPILETIIENFLSYGFSNIVLCVNYKSQIIQDYFGDGSRFGVKIDYIFEEKRMGTAGALSLLETKPNEPFFVMNGDLLTNVNFEYLLNFHLENSATATMCVREYDFQVPFGVVEIDHGKIKSIKEKPIHNFFVSAGIYMLSPSVLSSIPNDEFYDMPTLFEKILELNQNLISFPIREYWLDIGRIEEFEKANEEYETVFNA</sequence>
<dbReference type="EMBL" id="CACVAZ010000123">
    <property type="protein sequence ID" value="CAA6819461.1"/>
    <property type="molecule type" value="Genomic_DNA"/>
</dbReference>
<keyword evidence="1" id="KW-0129">CBS domain</keyword>
<evidence type="ECO:0000256" key="1">
    <source>
        <dbReference type="PROSITE-ProRule" id="PRU00703"/>
    </source>
</evidence>
<dbReference type="Pfam" id="PF00483">
    <property type="entry name" value="NTP_transferase"/>
    <property type="match status" value="1"/>
</dbReference>
<dbReference type="InterPro" id="IPR029044">
    <property type="entry name" value="Nucleotide-diphossugar_trans"/>
</dbReference>
<dbReference type="SUPFAM" id="SSF54631">
    <property type="entry name" value="CBS-domain pair"/>
    <property type="match status" value="1"/>
</dbReference>
<dbReference type="InterPro" id="IPR000644">
    <property type="entry name" value="CBS_dom"/>
</dbReference>
<dbReference type="PANTHER" id="PTHR22572">
    <property type="entry name" value="SUGAR-1-PHOSPHATE GUANYL TRANSFERASE"/>
    <property type="match status" value="1"/>
</dbReference>
<proteinExistence type="predicted"/>
<evidence type="ECO:0000313" key="3">
    <source>
        <dbReference type="EMBL" id="CAA6819461.1"/>
    </source>
</evidence>
<keyword evidence="3" id="KW-0808">Transferase</keyword>
<protein>
    <submittedName>
        <fullName evidence="3">D-glycero-D-manno-heptose 1-phosphate guanosyltransferase</fullName>
    </submittedName>
</protein>
<dbReference type="Pfam" id="PF00571">
    <property type="entry name" value="CBS"/>
    <property type="match status" value="1"/>
</dbReference>
<dbReference type="InterPro" id="IPR005835">
    <property type="entry name" value="NTP_transferase_dom"/>
</dbReference>
<dbReference type="SUPFAM" id="SSF53448">
    <property type="entry name" value="Nucleotide-diphospho-sugar transferases"/>
    <property type="match status" value="1"/>
</dbReference>
<dbReference type="Gene3D" id="3.10.580.10">
    <property type="entry name" value="CBS-domain"/>
    <property type="match status" value="1"/>
</dbReference>
<dbReference type="InterPro" id="IPR050486">
    <property type="entry name" value="Mannose-1P_guanyltransferase"/>
</dbReference>